<dbReference type="PANTHER" id="PTHR30521">
    <property type="entry name" value="DEFERROCHELATASE/PEROXIDASE"/>
    <property type="match status" value="1"/>
</dbReference>
<dbReference type="PANTHER" id="PTHR30521:SF0">
    <property type="entry name" value="DYP-TYPE PEROXIDASE FAMILY PROTEIN"/>
    <property type="match status" value="1"/>
</dbReference>
<name>A0A1V4AYQ5_9PAST</name>
<evidence type="ECO:0000256" key="3">
    <source>
        <dbReference type="ARBA" id="ARBA00022723"/>
    </source>
</evidence>
<evidence type="ECO:0000256" key="4">
    <source>
        <dbReference type="ARBA" id="ARBA00023002"/>
    </source>
</evidence>
<dbReference type="STRING" id="733.B0186_10450"/>
<dbReference type="InterPro" id="IPR048328">
    <property type="entry name" value="Dyp_perox_C"/>
</dbReference>
<evidence type="ECO:0000259" key="7">
    <source>
        <dbReference type="Pfam" id="PF04261"/>
    </source>
</evidence>
<dbReference type="Pfam" id="PF20628">
    <property type="entry name" value="Dyp_perox_C"/>
    <property type="match status" value="1"/>
</dbReference>
<dbReference type="Pfam" id="PF04261">
    <property type="entry name" value="Dyp_perox_N"/>
    <property type="match status" value="1"/>
</dbReference>
<evidence type="ECO:0000256" key="2">
    <source>
        <dbReference type="ARBA" id="ARBA00022559"/>
    </source>
</evidence>
<feature type="domain" description="Dyp-type peroxidase N-terminal" evidence="7">
    <location>
        <begin position="5"/>
        <end position="132"/>
    </location>
</feature>
<keyword evidence="10" id="KW-1185">Reference proteome</keyword>
<comment type="cofactor">
    <cofactor evidence="1">
        <name>heme b</name>
        <dbReference type="ChEBI" id="CHEBI:60344"/>
    </cofactor>
</comment>
<evidence type="ECO:0000313" key="9">
    <source>
        <dbReference type="EMBL" id="STO60762.1"/>
    </source>
</evidence>
<dbReference type="NCBIfam" id="TIGR01413">
    <property type="entry name" value="Dyp_perox_fam"/>
    <property type="match status" value="1"/>
</dbReference>
<gene>
    <name evidence="9" type="primary">yfeX</name>
    <name evidence="9" type="ORF">NCTC1659_02063</name>
</gene>
<dbReference type="PROSITE" id="PS51404">
    <property type="entry name" value="DYP_PEROXIDASE"/>
    <property type="match status" value="1"/>
</dbReference>
<keyword evidence="5" id="KW-0408">Iron</keyword>
<protein>
    <submittedName>
        <fullName evidence="9">Probable deferrochelatase/peroxidase YfeX</fullName>
        <ecNumber evidence="9">1.11.1.-</ecNumber>
    </submittedName>
</protein>
<dbReference type="RefSeq" id="WP_078219306.1">
    <property type="nucleotide sequence ID" value="NZ_MUXZ01000045.1"/>
</dbReference>
<accession>A0A1V4AYQ5</accession>
<dbReference type="EMBL" id="UGHF01000001">
    <property type="protein sequence ID" value="STO60762.1"/>
    <property type="molecule type" value="Genomic_DNA"/>
</dbReference>
<dbReference type="GO" id="GO:0005829">
    <property type="term" value="C:cytosol"/>
    <property type="evidence" value="ECO:0007669"/>
    <property type="project" value="TreeGrafter"/>
</dbReference>
<dbReference type="GO" id="GO:0046872">
    <property type="term" value="F:metal ion binding"/>
    <property type="evidence" value="ECO:0007669"/>
    <property type="project" value="UniProtKB-KW"/>
</dbReference>
<keyword evidence="3" id="KW-0479">Metal-binding</keyword>
<keyword evidence="2 9" id="KW-0575">Peroxidase</keyword>
<dbReference type="AlphaFoldDB" id="A0A1V4AYQ5"/>
<dbReference type="InterPro" id="IPR006314">
    <property type="entry name" value="Dyp_peroxidase"/>
</dbReference>
<evidence type="ECO:0000259" key="8">
    <source>
        <dbReference type="Pfam" id="PF20628"/>
    </source>
</evidence>
<reference evidence="9 10" key="1">
    <citation type="submission" date="2018-06" db="EMBL/GenBank/DDBJ databases">
        <authorList>
            <consortium name="Pathogen Informatics"/>
            <person name="Doyle S."/>
        </authorList>
    </citation>
    <scope>NUCLEOTIDE SEQUENCE [LARGE SCALE GENOMIC DNA]</scope>
    <source>
        <strain evidence="9 10">NCTC1659</strain>
    </source>
</reference>
<evidence type="ECO:0000256" key="5">
    <source>
        <dbReference type="ARBA" id="ARBA00023004"/>
    </source>
</evidence>
<feature type="domain" description="Dyp-type peroxidase C-terminal" evidence="8">
    <location>
        <begin position="135"/>
        <end position="292"/>
    </location>
</feature>
<organism evidence="9 10">
    <name type="scientific">Canicola haemoglobinophilus</name>
    <dbReference type="NCBI Taxonomy" id="733"/>
    <lineage>
        <taxon>Bacteria</taxon>
        <taxon>Pseudomonadati</taxon>
        <taxon>Pseudomonadota</taxon>
        <taxon>Gammaproteobacteria</taxon>
        <taxon>Pasteurellales</taxon>
        <taxon>Pasteurellaceae</taxon>
        <taxon>Canicola</taxon>
    </lineage>
</organism>
<dbReference type="Proteomes" id="UP000254329">
    <property type="component" value="Unassembled WGS sequence"/>
</dbReference>
<sequence>MVNHQTGILLEHSKAAIFLEAQVNDIALIAQASKDFCLKTEQLQQQYPDAKLGVVVAFGDKVWKQLAGAQSAVELKPFSTLGKGDLSAPATQYDLLVHIQSLRPDVNFSVAQAAMQSFGKAINVEQEIHGFRWVEERDLTGFVDGTENPKDAKRAEVALINEGIDAGGSYVFTQRYEHDLVKWSKLNESKQENVMGRTKPDSVELDDVPETSHVGRVDLKENGKGLKILRHSLPYGLASGKHGLFFIAYCVTLYNIEQQLLSMFGEKDGKTDRMLGFTKAVTGSYYFAPSLDQLKNL</sequence>
<dbReference type="GO" id="GO:0020037">
    <property type="term" value="F:heme binding"/>
    <property type="evidence" value="ECO:0007669"/>
    <property type="project" value="InterPro"/>
</dbReference>
<evidence type="ECO:0000256" key="1">
    <source>
        <dbReference type="ARBA" id="ARBA00001970"/>
    </source>
</evidence>
<dbReference type="InterPro" id="IPR011008">
    <property type="entry name" value="Dimeric_a/b-barrel"/>
</dbReference>
<dbReference type="EC" id="1.11.1.-" evidence="9"/>
<comment type="similarity">
    <text evidence="6">Belongs to the DyP-type peroxidase family.</text>
</comment>
<dbReference type="SUPFAM" id="SSF54909">
    <property type="entry name" value="Dimeric alpha+beta barrel"/>
    <property type="match status" value="1"/>
</dbReference>
<dbReference type="InterPro" id="IPR048327">
    <property type="entry name" value="Dyp_perox_N"/>
</dbReference>
<evidence type="ECO:0000256" key="6">
    <source>
        <dbReference type="ARBA" id="ARBA00025737"/>
    </source>
</evidence>
<evidence type="ECO:0000313" key="10">
    <source>
        <dbReference type="Proteomes" id="UP000254329"/>
    </source>
</evidence>
<dbReference type="GO" id="GO:0004601">
    <property type="term" value="F:peroxidase activity"/>
    <property type="evidence" value="ECO:0007669"/>
    <property type="project" value="UniProtKB-KW"/>
</dbReference>
<proteinExistence type="inferred from homology"/>
<keyword evidence="4 9" id="KW-0560">Oxidoreductase</keyword>